<evidence type="ECO:0000256" key="1">
    <source>
        <dbReference type="SAM" id="MobiDB-lite"/>
    </source>
</evidence>
<reference evidence="2" key="2">
    <citation type="journal article" date="2020" name="Microorganisms">
        <title>Osmotic Adaptation and Compatible Solute Biosynthesis of Phototrophic Bacteria as Revealed from Genome Analyses.</title>
        <authorList>
            <person name="Imhoff J.F."/>
            <person name="Rahn T."/>
            <person name="Kunzel S."/>
            <person name="Keller A."/>
            <person name="Neulinger S.C."/>
        </authorList>
    </citation>
    <scope>NUCLEOTIDE SEQUENCE</scope>
    <source>
        <strain evidence="2">DSM 11080</strain>
    </source>
</reference>
<gene>
    <name evidence="2" type="ORF">CKO40_03435</name>
</gene>
<dbReference type="EMBL" id="NRSJ01000004">
    <property type="protein sequence ID" value="MBK1703626.1"/>
    <property type="molecule type" value="Genomic_DNA"/>
</dbReference>
<accession>A0AAJ0X857</accession>
<feature type="region of interest" description="Disordered" evidence="1">
    <location>
        <begin position="1"/>
        <end position="104"/>
    </location>
</feature>
<dbReference type="Proteomes" id="UP001296776">
    <property type="component" value="Unassembled WGS sequence"/>
</dbReference>
<proteinExistence type="predicted"/>
<comment type="caution">
    <text evidence="2">The sequence shown here is derived from an EMBL/GenBank/DDBJ whole genome shotgun (WGS) entry which is preliminary data.</text>
</comment>
<evidence type="ECO:0000313" key="2">
    <source>
        <dbReference type="EMBL" id="MBK1703626.1"/>
    </source>
</evidence>
<sequence>MKLTAPKRACELRQEAGEDQSAVVATPAILNPSAPPQHQSSMHPPPTASRFATPLVPQQIDRRGHEQAQKGRGDHAADHRRGDAAHHLGTDATEELAARAGSGG</sequence>
<organism evidence="2 3">
    <name type="scientific">Halochromatium glycolicum</name>
    <dbReference type="NCBI Taxonomy" id="85075"/>
    <lineage>
        <taxon>Bacteria</taxon>
        <taxon>Pseudomonadati</taxon>
        <taxon>Pseudomonadota</taxon>
        <taxon>Gammaproteobacteria</taxon>
        <taxon>Chromatiales</taxon>
        <taxon>Chromatiaceae</taxon>
        <taxon>Halochromatium</taxon>
    </lineage>
</organism>
<evidence type="ECO:0000313" key="3">
    <source>
        <dbReference type="Proteomes" id="UP001296776"/>
    </source>
</evidence>
<keyword evidence="3" id="KW-1185">Reference proteome</keyword>
<name>A0AAJ0X857_9GAMM</name>
<protein>
    <submittedName>
        <fullName evidence="2">Uncharacterized protein</fullName>
    </submittedName>
</protein>
<reference evidence="2" key="1">
    <citation type="submission" date="2017-08" db="EMBL/GenBank/DDBJ databases">
        <authorList>
            <person name="Imhoff J.F."/>
            <person name="Rahn T."/>
            <person name="Kuenzel S."/>
            <person name="Neulinger S.C."/>
        </authorList>
    </citation>
    <scope>NUCLEOTIDE SEQUENCE</scope>
    <source>
        <strain evidence="2">DSM 11080</strain>
    </source>
</reference>
<feature type="compositionally biased region" description="Basic and acidic residues" evidence="1">
    <location>
        <begin position="60"/>
        <end position="89"/>
    </location>
</feature>
<dbReference type="AlphaFoldDB" id="A0AAJ0X857"/>